<dbReference type="Pfam" id="PF01564">
    <property type="entry name" value="Spermine_synth"/>
    <property type="match status" value="1"/>
</dbReference>
<evidence type="ECO:0000313" key="2">
    <source>
        <dbReference type="Proteomes" id="UP001165065"/>
    </source>
</evidence>
<comment type="caution">
    <text evidence="1">The sequence shown here is derived from an EMBL/GenBank/DDBJ whole genome shotgun (WGS) entry which is preliminary data.</text>
</comment>
<dbReference type="InterPro" id="IPR029063">
    <property type="entry name" value="SAM-dependent_MTases_sf"/>
</dbReference>
<gene>
    <name evidence="1" type="ORF">TrCOL_g6709</name>
</gene>
<accession>A0A9W7FW58</accession>
<sequence length="345" mass="36779">MLKNTITLLSKVPASLTPQPHTLCGFLAGLHSHGPDASFKSFDDAYEAVIKVPLDSLNEFEEEIWKAQSRRFIYGNRNLSVVDTVEDATDPQSLAIRQLIINERPNLVQTAINVASISAPYVATSPNPSPLTQGHFGGLAIALPMFEASSPPSSSPPRVHIIGAGGCSLPTTLSFFTSHVTAVEPDQSIVEVAKKYFGADSELFSLVNMDGSSYLSSLKEDDIDVLIIDADDGSAPPLSMRDHSFYTALLPSLSPSAVIAINAIDSPASVASLSATISSSLPSHTVTIVPPPPAADTDDRHVLLFACPYDFHPSLPSFLSYFAQHEGLVDSPSAWLKSLEASFSS</sequence>
<evidence type="ECO:0008006" key="3">
    <source>
        <dbReference type="Google" id="ProtNLM"/>
    </source>
</evidence>
<dbReference type="OrthoDB" id="199813at2759"/>
<organism evidence="1 2">
    <name type="scientific">Triparma columacea</name>
    <dbReference type="NCBI Taxonomy" id="722753"/>
    <lineage>
        <taxon>Eukaryota</taxon>
        <taxon>Sar</taxon>
        <taxon>Stramenopiles</taxon>
        <taxon>Ochrophyta</taxon>
        <taxon>Bolidophyceae</taxon>
        <taxon>Parmales</taxon>
        <taxon>Triparmaceae</taxon>
        <taxon>Triparma</taxon>
    </lineage>
</organism>
<dbReference type="Proteomes" id="UP001165065">
    <property type="component" value="Unassembled WGS sequence"/>
</dbReference>
<dbReference type="EMBL" id="BRYA01000503">
    <property type="protein sequence ID" value="GMI20017.1"/>
    <property type="molecule type" value="Genomic_DNA"/>
</dbReference>
<proteinExistence type="predicted"/>
<reference evidence="2" key="1">
    <citation type="journal article" date="2023" name="Commun. Biol.">
        <title>Genome analysis of Parmales, the sister group of diatoms, reveals the evolutionary specialization of diatoms from phago-mixotrophs to photoautotrophs.</title>
        <authorList>
            <person name="Ban H."/>
            <person name="Sato S."/>
            <person name="Yoshikawa S."/>
            <person name="Yamada K."/>
            <person name="Nakamura Y."/>
            <person name="Ichinomiya M."/>
            <person name="Sato N."/>
            <person name="Blanc-Mathieu R."/>
            <person name="Endo H."/>
            <person name="Kuwata A."/>
            <person name="Ogata H."/>
        </authorList>
    </citation>
    <scope>NUCLEOTIDE SEQUENCE [LARGE SCALE GENOMIC DNA]</scope>
</reference>
<dbReference type="SUPFAM" id="SSF53335">
    <property type="entry name" value="S-adenosyl-L-methionine-dependent methyltransferases"/>
    <property type="match status" value="1"/>
</dbReference>
<dbReference type="Gene3D" id="3.40.50.150">
    <property type="entry name" value="Vaccinia Virus protein VP39"/>
    <property type="match status" value="1"/>
</dbReference>
<evidence type="ECO:0000313" key="1">
    <source>
        <dbReference type="EMBL" id="GMI20017.1"/>
    </source>
</evidence>
<dbReference type="AlphaFoldDB" id="A0A9W7FW58"/>
<keyword evidence="2" id="KW-1185">Reference proteome</keyword>
<name>A0A9W7FW58_9STRA</name>
<protein>
    <recommendedName>
        <fullName evidence="3">S-adenosyl-L-methionine-dependent methyltransferase</fullName>
    </recommendedName>
</protein>